<dbReference type="EMBL" id="BGZK01000834">
    <property type="protein sequence ID" value="GBP62198.1"/>
    <property type="molecule type" value="Genomic_DNA"/>
</dbReference>
<proteinExistence type="predicted"/>
<feature type="compositionally biased region" description="Polar residues" evidence="1">
    <location>
        <begin position="67"/>
        <end position="76"/>
    </location>
</feature>
<keyword evidence="3" id="KW-1185">Reference proteome</keyword>
<gene>
    <name evidence="2" type="ORF">EVAR_42516_1</name>
</gene>
<organism evidence="2 3">
    <name type="scientific">Eumeta variegata</name>
    <name type="common">Bagworm moth</name>
    <name type="synonym">Eumeta japonica</name>
    <dbReference type="NCBI Taxonomy" id="151549"/>
    <lineage>
        <taxon>Eukaryota</taxon>
        <taxon>Metazoa</taxon>
        <taxon>Ecdysozoa</taxon>
        <taxon>Arthropoda</taxon>
        <taxon>Hexapoda</taxon>
        <taxon>Insecta</taxon>
        <taxon>Pterygota</taxon>
        <taxon>Neoptera</taxon>
        <taxon>Endopterygota</taxon>
        <taxon>Lepidoptera</taxon>
        <taxon>Glossata</taxon>
        <taxon>Ditrysia</taxon>
        <taxon>Tineoidea</taxon>
        <taxon>Psychidae</taxon>
        <taxon>Oiketicinae</taxon>
        <taxon>Eumeta</taxon>
    </lineage>
</organism>
<comment type="caution">
    <text evidence="2">The sequence shown here is derived from an EMBL/GenBank/DDBJ whole genome shotgun (WGS) entry which is preliminary data.</text>
</comment>
<feature type="compositionally biased region" description="Basic residues" evidence="1">
    <location>
        <begin position="77"/>
        <end position="86"/>
    </location>
</feature>
<reference evidence="2 3" key="1">
    <citation type="journal article" date="2019" name="Commun. Biol.">
        <title>The bagworm genome reveals a unique fibroin gene that provides high tensile strength.</title>
        <authorList>
            <person name="Kono N."/>
            <person name="Nakamura H."/>
            <person name="Ohtoshi R."/>
            <person name="Tomita M."/>
            <person name="Numata K."/>
            <person name="Arakawa K."/>
        </authorList>
    </citation>
    <scope>NUCLEOTIDE SEQUENCE [LARGE SCALE GENOMIC DNA]</scope>
</reference>
<evidence type="ECO:0000256" key="1">
    <source>
        <dbReference type="SAM" id="MobiDB-lite"/>
    </source>
</evidence>
<dbReference type="AlphaFoldDB" id="A0A4C1XFK1"/>
<sequence>MFPYTYLVHIYAQSRRDPRSCRLPREAGMSRTLKLKSIVHETERRRGTKTAPSPFLRYLSIIRTESPESGQTGNNRTRARHLRAPL</sequence>
<protein>
    <submittedName>
        <fullName evidence="2">Uncharacterized protein</fullName>
    </submittedName>
</protein>
<evidence type="ECO:0000313" key="3">
    <source>
        <dbReference type="Proteomes" id="UP000299102"/>
    </source>
</evidence>
<dbReference type="Proteomes" id="UP000299102">
    <property type="component" value="Unassembled WGS sequence"/>
</dbReference>
<feature type="region of interest" description="Disordered" evidence="1">
    <location>
        <begin position="64"/>
        <end position="86"/>
    </location>
</feature>
<accession>A0A4C1XFK1</accession>
<evidence type="ECO:0000313" key="2">
    <source>
        <dbReference type="EMBL" id="GBP62198.1"/>
    </source>
</evidence>
<name>A0A4C1XFK1_EUMVA</name>